<accession>A0A6A6QMA8</accession>
<dbReference type="PANTHER" id="PTHR38886">
    <property type="entry name" value="SESA DOMAIN-CONTAINING PROTEIN"/>
    <property type="match status" value="1"/>
</dbReference>
<protein>
    <recommendedName>
        <fullName evidence="4">Fungal N-terminal domain-containing protein</fullName>
    </recommendedName>
</protein>
<dbReference type="AlphaFoldDB" id="A0A6A6QMA8"/>
<feature type="region of interest" description="Disordered" evidence="1">
    <location>
        <begin position="364"/>
        <end position="388"/>
    </location>
</feature>
<name>A0A6A6QMA8_9PEZI</name>
<evidence type="ECO:0008006" key="4">
    <source>
        <dbReference type="Google" id="ProtNLM"/>
    </source>
</evidence>
<organism evidence="2 3">
    <name type="scientific">Lophium mytilinum</name>
    <dbReference type="NCBI Taxonomy" id="390894"/>
    <lineage>
        <taxon>Eukaryota</taxon>
        <taxon>Fungi</taxon>
        <taxon>Dikarya</taxon>
        <taxon>Ascomycota</taxon>
        <taxon>Pezizomycotina</taxon>
        <taxon>Dothideomycetes</taxon>
        <taxon>Pleosporomycetidae</taxon>
        <taxon>Mytilinidiales</taxon>
        <taxon>Mytilinidiaceae</taxon>
        <taxon>Lophium</taxon>
    </lineage>
</organism>
<dbReference type="EMBL" id="MU004193">
    <property type="protein sequence ID" value="KAF2492873.1"/>
    <property type="molecule type" value="Genomic_DNA"/>
</dbReference>
<dbReference type="OrthoDB" id="3045089at2759"/>
<feature type="compositionally biased region" description="Pro residues" evidence="1">
    <location>
        <begin position="591"/>
        <end position="604"/>
    </location>
</feature>
<keyword evidence="3" id="KW-1185">Reference proteome</keyword>
<feature type="region of interest" description="Disordered" evidence="1">
    <location>
        <begin position="400"/>
        <end position="456"/>
    </location>
</feature>
<feature type="region of interest" description="Disordered" evidence="1">
    <location>
        <begin position="282"/>
        <end position="302"/>
    </location>
</feature>
<evidence type="ECO:0000313" key="3">
    <source>
        <dbReference type="Proteomes" id="UP000799750"/>
    </source>
</evidence>
<dbReference type="Proteomes" id="UP000799750">
    <property type="component" value="Unassembled WGS sequence"/>
</dbReference>
<sequence length="748" mass="81941">MVVAFGWSAGDIVAGIRVTVKICEAFKESGGAASKYKQTVDFLDGFKLTLEHLKTYIDGNPADSHASSISDQIEKIKVHFESFQNAIEKYEKALGEASTTGLVKKVSRKMRWTLKEMSGDVDNLKAAVMQPLQIINTLLSLQMLDSLDKTSSQPLSPVNCRQLVEAIHLAAMPACLEQHIVRLQSAVEGQATTAEAANTLTVQELDSIREKITSAEASISQLIVPKDSVAITQTLEKVSTMEKRLDMISQQLDKSELEALARTQQKTILELQAFLEATAEAHSRSSENCSENYSAESSAEPGAQPSIESAAKWVNILLSSIVALGVITGAVEMNISISPIGRTRTRSKQRYDSSIQHVTSRRHRIIPNPGPRITTTKKRAAAKEDDIDTESKRLDEFWNMKRAKSPTPDHEEAAKEDDIDTESERLDQIWARKRAKRPTPDHEGAAIRPGRGGGGSTWERAKLAEVVMLSPCSLGGEMEEVPGSERNWAPDSQYFFSPSPKLRQDNFQAGGWSTHERAKPGVLAAQHWDDEAHSTAPEAQSQEAICLAFCPSQNMQPTPIELSTASQYPIFNDSTGYHFLSDGLPSMGSQPSPPRFPQPPPAPAYPRNHMTPLPPSLQPSTSSPRLATEPRPTATAGAKTLPPHYHHQPNRGEVGCGPPRAYISRSPSGRSAWRGDLVMQDKVRSPAGEGPIGERGGVVMMAYPRSWEVGERGEVEDGGWEKDYEIEVGEAAVMRWEERGLGCDSRGV</sequence>
<dbReference type="PANTHER" id="PTHR38886:SF1">
    <property type="entry name" value="NACHT-NTPASE AND P-LOOP NTPASES N-TERMINAL DOMAIN-CONTAINING PROTEIN"/>
    <property type="match status" value="1"/>
</dbReference>
<evidence type="ECO:0000256" key="1">
    <source>
        <dbReference type="SAM" id="MobiDB-lite"/>
    </source>
</evidence>
<evidence type="ECO:0000313" key="2">
    <source>
        <dbReference type="EMBL" id="KAF2492873.1"/>
    </source>
</evidence>
<feature type="compositionally biased region" description="Polar residues" evidence="1">
    <location>
        <begin position="286"/>
        <end position="297"/>
    </location>
</feature>
<feature type="region of interest" description="Disordered" evidence="1">
    <location>
        <begin position="581"/>
        <end position="658"/>
    </location>
</feature>
<proteinExistence type="predicted"/>
<gene>
    <name evidence="2" type="ORF">BU16DRAFT_583936</name>
</gene>
<reference evidence="2" key="1">
    <citation type="journal article" date="2020" name="Stud. Mycol.">
        <title>101 Dothideomycetes genomes: a test case for predicting lifestyles and emergence of pathogens.</title>
        <authorList>
            <person name="Haridas S."/>
            <person name="Albert R."/>
            <person name="Binder M."/>
            <person name="Bloem J."/>
            <person name="Labutti K."/>
            <person name="Salamov A."/>
            <person name="Andreopoulos B."/>
            <person name="Baker S."/>
            <person name="Barry K."/>
            <person name="Bills G."/>
            <person name="Bluhm B."/>
            <person name="Cannon C."/>
            <person name="Castanera R."/>
            <person name="Culley D."/>
            <person name="Daum C."/>
            <person name="Ezra D."/>
            <person name="Gonzalez J."/>
            <person name="Henrissat B."/>
            <person name="Kuo A."/>
            <person name="Liang C."/>
            <person name="Lipzen A."/>
            <person name="Lutzoni F."/>
            <person name="Magnuson J."/>
            <person name="Mondo S."/>
            <person name="Nolan M."/>
            <person name="Ohm R."/>
            <person name="Pangilinan J."/>
            <person name="Park H.-J."/>
            <person name="Ramirez L."/>
            <person name="Alfaro M."/>
            <person name="Sun H."/>
            <person name="Tritt A."/>
            <person name="Yoshinaga Y."/>
            <person name="Zwiers L.-H."/>
            <person name="Turgeon B."/>
            <person name="Goodwin S."/>
            <person name="Spatafora J."/>
            <person name="Crous P."/>
            <person name="Grigoriev I."/>
        </authorList>
    </citation>
    <scope>NUCLEOTIDE SEQUENCE</scope>
    <source>
        <strain evidence="2">CBS 269.34</strain>
    </source>
</reference>